<feature type="region of interest" description="Disordered" evidence="1">
    <location>
        <begin position="1"/>
        <end position="21"/>
    </location>
</feature>
<keyword evidence="4" id="KW-1185">Reference proteome</keyword>
<reference evidence="3 4" key="1">
    <citation type="submission" date="2019-02" db="EMBL/GenBank/DDBJ databases">
        <title>Kribbella capetownensis sp. nov. and Kribbella speibonae sp. nov., isolated from soil.</title>
        <authorList>
            <person name="Curtis S.M."/>
            <person name="Norton I."/>
            <person name="Everest G.J."/>
            <person name="Meyers P.R."/>
        </authorList>
    </citation>
    <scope>NUCLEOTIDE SEQUENCE [LARGE SCALE GENOMIC DNA]</scope>
    <source>
        <strain evidence="3 4">DSM 27082</strain>
    </source>
</reference>
<proteinExistence type="predicted"/>
<evidence type="ECO:0000313" key="3">
    <source>
        <dbReference type="EMBL" id="TCC23289.1"/>
    </source>
</evidence>
<dbReference type="EMBL" id="SJKA01000017">
    <property type="protein sequence ID" value="TCC23289.1"/>
    <property type="molecule type" value="Genomic_DNA"/>
</dbReference>
<dbReference type="Proteomes" id="UP000292695">
    <property type="component" value="Unassembled WGS sequence"/>
</dbReference>
<dbReference type="AlphaFoldDB" id="A0A4R0IER5"/>
<dbReference type="InterPro" id="IPR011335">
    <property type="entry name" value="Restrct_endonuc-II-like"/>
</dbReference>
<dbReference type="OrthoDB" id="3173471at2"/>
<name>A0A4R0IER5_9ACTN</name>
<organism evidence="3 4">
    <name type="scientific">Kribbella sindirgiensis</name>
    <dbReference type="NCBI Taxonomy" id="1124744"/>
    <lineage>
        <taxon>Bacteria</taxon>
        <taxon>Bacillati</taxon>
        <taxon>Actinomycetota</taxon>
        <taxon>Actinomycetes</taxon>
        <taxon>Propionibacteriales</taxon>
        <taxon>Kribbellaceae</taxon>
        <taxon>Kribbella</taxon>
    </lineage>
</organism>
<sequence>MGREPIATTGRGCGQRPSWGRGNRDNDAVLFTVADAQASGISRGVLRGTQYRRVLGSVYVDGKVPVTPRLQAEAALLLTPEAVASHQTALSLWTANDHPDDVVHVTVQRDPHRNLPRVNGLRVHEVQHLDRAVRDGLPLTPPERTFLDLAPPGGWLAKPDLSYPQIKLAIEYDGRHHLVDARQWRQDIRRRENLEREGWLVRVFTAYDVLNIPHTVVACIAEDLHTRHHPRLAA</sequence>
<gene>
    <name evidence="3" type="ORF">E0H50_34465</name>
</gene>
<dbReference type="Pfam" id="PF04480">
    <property type="entry name" value="DUF559"/>
    <property type="match status" value="1"/>
</dbReference>
<accession>A0A4R0IER5</accession>
<dbReference type="InterPro" id="IPR007569">
    <property type="entry name" value="DUF559"/>
</dbReference>
<dbReference type="SUPFAM" id="SSF52980">
    <property type="entry name" value="Restriction endonuclease-like"/>
    <property type="match status" value="1"/>
</dbReference>
<dbReference type="Gene3D" id="3.40.960.10">
    <property type="entry name" value="VSR Endonuclease"/>
    <property type="match status" value="1"/>
</dbReference>
<feature type="domain" description="DUF559" evidence="2">
    <location>
        <begin position="165"/>
        <end position="224"/>
    </location>
</feature>
<evidence type="ECO:0000256" key="1">
    <source>
        <dbReference type="SAM" id="MobiDB-lite"/>
    </source>
</evidence>
<evidence type="ECO:0000313" key="4">
    <source>
        <dbReference type="Proteomes" id="UP000292695"/>
    </source>
</evidence>
<evidence type="ECO:0000259" key="2">
    <source>
        <dbReference type="Pfam" id="PF04480"/>
    </source>
</evidence>
<protein>
    <submittedName>
        <fullName evidence="3">DUF559 domain-containing protein</fullName>
    </submittedName>
</protein>
<comment type="caution">
    <text evidence="3">The sequence shown here is derived from an EMBL/GenBank/DDBJ whole genome shotgun (WGS) entry which is preliminary data.</text>
</comment>